<accession>Q7UL75</accession>
<feature type="domain" description="Type IV / VI secretion system DotU" evidence="2">
    <location>
        <begin position="17"/>
        <end position="208"/>
    </location>
</feature>
<dbReference type="Gene3D" id="1.25.40.590">
    <property type="entry name" value="Type IV / VI secretion system, DotU"/>
    <property type="match status" value="1"/>
</dbReference>
<dbReference type="InterPro" id="IPR017732">
    <property type="entry name" value="T4/T6SS_DotU"/>
</dbReference>
<dbReference type="PANTHER" id="PTHR38033">
    <property type="entry name" value="MEMBRANE PROTEIN-RELATED"/>
    <property type="match status" value="1"/>
</dbReference>
<dbReference type="EnsemblBacteria" id="CAD76403">
    <property type="protein sequence ID" value="CAD76403"/>
    <property type="gene ID" value="RB9684"/>
</dbReference>
<evidence type="ECO:0000313" key="4">
    <source>
        <dbReference type="Proteomes" id="UP000001025"/>
    </source>
</evidence>
<evidence type="ECO:0000313" key="3">
    <source>
        <dbReference type="EMBL" id="CAD76403.1"/>
    </source>
</evidence>
<keyword evidence="4" id="KW-1185">Reference proteome</keyword>
<dbReference type="EMBL" id="BX294150">
    <property type="protein sequence ID" value="CAD76403.1"/>
    <property type="molecule type" value="Genomic_DNA"/>
</dbReference>
<dbReference type="OrthoDB" id="345640at2"/>
<keyword evidence="1" id="KW-0812">Transmembrane</keyword>
<keyword evidence="1" id="KW-1133">Transmembrane helix</keyword>
<dbReference type="AlphaFoldDB" id="Q7UL75"/>
<feature type="transmembrane region" description="Helical" evidence="1">
    <location>
        <begin position="191"/>
        <end position="211"/>
    </location>
</feature>
<evidence type="ECO:0000256" key="1">
    <source>
        <dbReference type="SAM" id="Phobius"/>
    </source>
</evidence>
<evidence type="ECO:0000259" key="2">
    <source>
        <dbReference type="Pfam" id="PF09850"/>
    </source>
</evidence>
<organism evidence="3 4">
    <name type="scientific">Rhodopirellula baltica (strain DSM 10527 / NCIMB 13988 / SH1)</name>
    <dbReference type="NCBI Taxonomy" id="243090"/>
    <lineage>
        <taxon>Bacteria</taxon>
        <taxon>Pseudomonadati</taxon>
        <taxon>Planctomycetota</taxon>
        <taxon>Planctomycetia</taxon>
        <taxon>Pirellulales</taxon>
        <taxon>Pirellulaceae</taxon>
        <taxon>Rhodopirellula</taxon>
    </lineage>
</organism>
<proteinExistence type="predicted"/>
<dbReference type="eggNOG" id="COG3455">
    <property type="taxonomic scope" value="Bacteria"/>
</dbReference>
<sequence length="215" mass="24217">MMNESLEQFADDYTECVLELIDRLHADEPLDPVAIHQSLSQRLTEARQSHHHDDRWEEAMYALVSLTDELLLEMPWSGRSWWNDHVLEASLFGSRDCSERFYQMAAVASRDSSTGVLRVFHDCVLLGFRGVYSIPGLSEATTKELGIPATLELWLEKTQHQLSSDAAEVDIPARLHRSLSGAAPNTTRRSIVWWTVAAATMLIANITMYTLSAGK</sequence>
<dbReference type="PANTHER" id="PTHR38033:SF1">
    <property type="entry name" value="DOTU FAMILY TYPE IV_VI SECRETION SYSTEM PROTEIN"/>
    <property type="match status" value="1"/>
</dbReference>
<name>Q7UL75_RHOBA</name>
<dbReference type="PATRIC" id="fig|243090.15.peg.4655"/>
<dbReference type="STRING" id="243090.RB9684"/>
<dbReference type="Proteomes" id="UP000001025">
    <property type="component" value="Chromosome"/>
</dbReference>
<protein>
    <recommendedName>
        <fullName evidence="2">Type IV / VI secretion system DotU domain-containing protein</fullName>
    </recommendedName>
</protein>
<gene>
    <name evidence="3" type="ordered locus">RB9684</name>
</gene>
<dbReference type="InParanoid" id="Q7UL75"/>
<keyword evidence="1" id="KW-0472">Membrane</keyword>
<dbReference type="Pfam" id="PF09850">
    <property type="entry name" value="DotU"/>
    <property type="match status" value="1"/>
</dbReference>
<dbReference type="HOGENOM" id="CLU_1309182_0_0_0"/>
<reference evidence="3 4" key="1">
    <citation type="journal article" date="2003" name="Proc. Natl. Acad. Sci. U.S.A.">
        <title>Complete genome sequence of the marine planctomycete Pirellula sp. strain 1.</title>
        <authorList>
            <person name="Gloeckner F.O."/>
            <person name="Kube M."/>
            <person name="Bauer M."/>
            <person name="Teeling H."/>
            <person name="Lombardot T."/>
            <person name="Ludwig W."/>
            <person name="Gade D."/>
            <person name="Beck A."/>
            <person name="Borzym K."/>
            <person name="Heitmann K."/>
            <person name="Rabus R."/>
            <person name="Schlesner H."/>
            <person name="Amann R."/>
            <person name="Reinhardt R."/>
        </authorList>
    </citation>
    <scope>NUCLEOTIDE SEQUENCE [LARGE SCALE GENOMIC DNA]</scope>
    <source>
        <strain evidence="4">DSM 10527 / NCIMB 13988 / SH1</strain>
    </source>
</reference>
<dbReference type="KEGG" id="rba:RB9684"/>
<dbReference type="InterPro" id="IPR038522">
    <property type="entry name" value="T4/T6SS_DotU_sf"/>
</dbReference>